<accession>A0A2G9YUL8</accession>
<organism evidence="1 2">
    <name type="scientific">Candidatus Nealsonbacteria bacterium CG23_combo_of_CG06-09_8_20_14_all_39_17</name>
    <dbReference type="NCBI Taxonomy" id="1974722"/>
    <lineage>
        <taxon>Bacteria</taxon>
        <taxon>Candidatus Nealsoniibacteriota</taxon>
    </lineage>
</organism>
<dbReference type="AlphaFoldDB" id="A0A2G9YUL8"/>
<reference evidence="1 2" key="1">
    <citation type="submission" date="2017-09" db="EMBL/GenBank/DDBJ databases">
        <title>Depth-based differentiation of microbial function through sediment-hosted aquifers and enrichment of novel symbionts in the deep terrestrial subsurface.</title>
        <authorList>
            <person name="Probst A.J."/>
            <person name="Ladd B."/>
            <person name="Jarett J.K."/>
            <person name="Geller-Mcgrath D.E."/>
            <person name="Sieber C.M."/>
            <person name="Emerson J.B."/>
            <person name="Anantharaman K."/>
            <person name="Thomas B.C."/>
            <person name="Malmstrom R."/>
            <person name="Stieglmeier M."/>
            <person name="Klingl A."/>
            <person name="Woyke T."/>
            <person name="Ryan C.M."/>
            <person name="Banfield J.F."/>
        </authorList>
    </citation>
    <scope>NUCLEOTIDE SEQUENCE [LARGE SCALE GENOMIC DNA]</scope>
    <source>
        <strain evidence="1">CG23_combo_of_CG06-09_8_20_14_all_39_17</strain>
    </source>
</reference>
<dbReference type="Gene3D" id="2.40.30.10">
    <property type="entry name" value="Translation factors"/>
    <property type="match status" value="1"/>
</dbReference>
<sequence length="102" mass="11556">MKKPKKAVKRVVKKAVKKAVKQKPIGKITHYFGGIKVAVIKLKDALKEGDVIRITGGENTDFEQKVKSMQLDYKKIKKAKPKESIGLKVSKKVREGYQVFKM</sequence>
<proteinExistence type="predicted"/>
<gene>
    <name evidence="1" type="ORF">COX37_01225</name>
</gene>
<dbReference type="EMBL" id="PCRO01000015">
    <property type="protein sequence ID" value="PIP22954.1"/>
    <property type="molecule type" value="Genomic_DNA"/>
</dbReference>
<evidence type="ECO:0000313" key="2">
    <source>
        <dbReference type="Proteomes" id="UP000229976"/>
    </source>
</evidence>
<evidence type="ECO:0000313" key="1">
    <source>
        <dbReference type="EMBL" id="PIP22954.1"/>
    </source>
</evidence>
<dbReference type="Proteomes" id="UP000229976">
    <property type="component" value="Unassembled WGS sequence"/>
</dbReference>
<name>A0A2G9YUL8_9BACT</name>
<protein>
    <recommendedName>
        <fullName evidence="3">Translation elongation factor-like protein</fullName>
    </recommendedName>
</protein>
<comment type="caution">
    <text evidence="1">The sequence shown here is derived from an EMBL/GenBank/DDBJ whole genome shotgun (WGS) entry which is preliminary data.</text>
</comment>
<evidence type="ECO:0008006" key="3">
    <source>
        <dbReference type="Google" id="ProtNLM"/>
    </source>
</evidence>